<reference evidence="1" key="2">
    <citation type="journal article" date="2015" name="Fish Shellfish Immunol.">
        <title>Early steps in the European eel (Anguilla anguilla)-Vibrio vulnificus interaction in the gills: Role of the RtxA13 toxin.</title>
        <authorList>
            <person name="Callol A."/>
            <person name="Pajuelo D."/>
            <person name="Ebbesson L."/>
            <person name="Teles M."/>
            <person name="MacKenzie S."/>
            <person name="Amaro C."/>
        </authorList>
    </citation>
    <scope>NUCLEOTIDE SEQUENCE</scope>
</reference>
<reference evidence="1" key="1">
    <citation type="submission" date="2014-11" db="EMBL/GenBank/DDBJ databases">
        <authorList>
            <person name="Amaro Gonzalez C."/>
        </authorList>
    </citation>
    <scope>NUCLEOTIDE SEQUENCE</scope>
</reference>
<name>A0A0E9WSK2_ANGAN</name>
<sequence length="91" mass="10985">MDIPKCDIMGRLSILMQCHSVKTILRNIFKKLNIWMCSIYLLYNVTTPYICHFNISCLFKQNYCCNNCKILNHYRLIPLQLQPYCDYRRNI</sequence>
<organism evidence="1">
    <name type="scientific">Anguilla anguilla</name>
    <name type="common">European freshwater eel</name>
    <name type="synonym">Muraena anguilla</name>
    <dbReference type="NCBI Taxonomy" id="7936"/>
    <lineage>
        <taxon>Eukaryota</taxon>
        <taxon>Metazoa</taxon>
        <taxon>Chordata</taxon>
        <taxon>Craniata</taxon>
        <taxon>Vertebrata</taxon>
        <taxon>Euteleostomi</taxon>
        <taxon>Actinopterygii</taxon>
        <taxon>Neopterygii</taxon>
        <taxon>Teleostei</taxon>
        <taxon>Anguilliformes</taxon>
        <taxon>Anguillidae</taxon>
        <taxon>Anguilla</taxon>
    </lineage>
</organism>
<proteinExistence type="predicted"/>
<dbReference type="AlphaFoldDB" id="A0A0E9WSK2"/>
<accession>A0A0E9WSK2</accession>
<protein>
    <submittedName>
        <fullName evidence="1">Uncharacterized protein</fullName>
    </submittedName>
</protein>
<evidence type="ECO:0000313" key="1">
    <source>
        <dbReference type="EMBL" id="JAH92458.1"/>
    </source>
</evidence>
<dbReference type="EMBL" id="GBXM01016119">
    <property type="protein sequence ID" value="JAH92458.1"/>
    <property type="molecule type" value="Transcribed_RNA"/>
</dbReference>